<feature type="transmembrane region" description="Helical" evidence="1">
    <location>
        <begin position="42"/>
        <end position="63"/>
    </location>
</feature>
<name>A0AA88WAP5_9ASTE</name>
<feature type="chain" id="PRO_5041635316" evidence="2">
    <location>
        <begin position="24"/>
        <end position="73"/>
    </location>
</feature>
<keyword evidence="1" id="KW-1133">Transmembrane helix</keyword>
<dbReference type="EMBL" id="JAVXUP010000615">
    <property type="protein sequence ID" value="KAK3024146.1"/>
    <property type="molecule type" value="Genomic_DNA"/>
</dbReference>
<feature type="signal peptide" evidence="2">
    <location>
        <begin position="1"/>
        <end position="23"/>
    </location>
</feature>
<keyword evidence="2" id="KW-0732">Signal</keyword>
<protein>
    <submittedName>
        <fullName evidence="3">Uncharacterized protein</fullName>
    </submittedName>
</protein>
<reference evidence="3" key="1">
    <citation type="submission" date="2022-12" db="EMBL/GenBank/DDBJ databases">
        <title>Draft genome assemblies for two species of Escallonia (Escalloniales).</title>
        <authorList>
            <person name="Chanderbali A."/>
            <person name="Dervinis C."/>
            <person name="Anghel I."/>
            <person name="Soltis D."/>
            <person name="Soltis P."/>
            <person name="Zapata F."/>
        </authorList>
    </citation>
    <scope>NUCLEOTIDE SEQUENCE</scope>
    <source>
        <strain evidence="3">UCBG64.0493</strain>
        <tissue evidence="3">Leaf</tissue>
    </source>
</reference>
<gene>
    <name evidence="3" type="ORF">RJ639_042830</name>
</gene>
<organism evidence="3 4">
    <name type="scientific">Escallonia herrerae</name>
    <dbReference type="NCBI Taxonomy" id="1293975"/>
    <lineage>
        <taxon>Eukaryota</taxon>
        <taxon>Viridiplantae</taxon>
        <taxon>Streptophyta</taxon>
        <taxon>Embryophyta</taxon>
        <taxon>Tracheophyta</taxon>
        <taxon>Spermatophyta</taxon>
        <taxon>Magnoliopsida</taxon>
        <taxon>eudicotyledons</taxon>
        <taxon>Gunneridae</taxon>
        <taxon>Pentapetalae</taxon>
        <taxon>asterids</taxon>
        <taxon>campanulids</taxon>
        <taxon>Escalloniales</taxon>
        <taxon>Escalloniaceae</taxon>
        <taxon>Escallonia</taxon>
    </lineage>
</organism>
<dbReference type="AlphaFoldDB" id="A0AA88WAP5"/>
<evidence type="ECO:0000256" key="2">
    <source>
        <dbReference type="SAM" id="SignalP"/>
    </source>
</evidence>
<sequence>MAVSRSTIAAMAVFAALVGAAAAAEAPAPSPTSAAGSISPSLAVGCAFAVVGFLFGSVGFDLLMQQIALYDLI</sequence>
<dbReference type="Proteomes" id="UP001188597">
    <property type="component" value="Unassembled WGS sequence"/>
</dbReference>
<keyword evidence="1" id="KW-0472">Membrane</keyword>
<evidence type="ECO:0000313" key="4">
    <source>
        <dbReference type="Proteomes" id="UP001188597"/>
    </source>
</evidence>
<keyword evidence="1" id="KW-0812">Transmembrane</keyword>
<accession>A0AA88WAP5</accession>
<comment type="caution">
    <text evidence="3">The sequence shown here is derived from an EMBL/GenBank/DDBJ whole genome shotgun (WGS) entry which is preliminary data.</text>
</comment>
<proteinExistence type="predicted"/>
<keyword evidence="4" id="KW-1185">Reference proteome</keyword>
<evidence type="ECO:0000313" key="3">
    <source>
        <dbReference type="EMBL" id="KAK3024146.1"/>
    </source>
</evidence>
<evidence type="ECO:0000256" key="1">
    <source>
        <dbReference type="SAM" id="Phobius"/>
    </source>
</evidence>